<dbReference type="PANTHER" id="PTHR42718:SF9">
    <property type="entry name" value="MAJOR FACILITATOR SUPERFAMILY MULTIDRUG TRANSPORTER MFSC"/>
    <property type="match status" value="1"/>
</dbReference>
<dbReference type="RefSeq" id="WP_260728665.1">
    <property type="nucleotide sequence ID" value="NZ_BAAABS010000015.1"/>
</dbReference>
<evidence type="ECO:0000313" key="10">
    <source>
        <dbReference type="Proteomes" id="UP001058271"/>
    </source>
</evidence>
<proteinExistence type="predicted"/>
<feature type="transmembrane region" description="Helical" evidence="7">
    <location>
        <begin position="169"/>
        <end position="189"/>
    </location>
</feature>
<gene>
    <name evidence="9" type="ORF">Drose_14125</name>
</gene>
<evidence type="ECO:0000256" key="3">
    <source>
        <dbReference type="ARBA" id="ARBA00022692"/>
    </source>
</evidence>
<dbReference type="SUPFAM" id="SSF103473">
    <property type="entry name" value="MFS general substrate transporter"/>
    <property type="match status" value="1"/>
</dbReference>
<dbReference type="InterPro" id="IPR036259">
    <property type="entry name" value="MFS_trans_sf"/>
</dbReference>
<feature type="transmembrane region" description="Helical" evidence="7">
    <location>
        <begin position="359"/>
        <end position="383"/>
    </location>
</feature>
<feature type="compositionally biased region" description="Basic and acidic residues" evidence="6">
    <location>
        <begin position="475"/>
        <end position="486"/>
    </location>
</feature>
<dbReference type="Pfam" id="PF07690">
    <property type="entry name" value="MFS_1"/>
    <property type="match status" value="1"/>
</dbReference>
<keyword evidence="2" id="KW-0813">Transport</keyword>
<dbReference type="CDD" id="cd17321">
    <property type="entry name" value="MFS_MMR_MDR_like"/>
    <property type="match status" value="1"/>
</dbReference>
<feature type="region of interest" description="Disordered" evidence="6">
    <location>
        <begin position="450"/>
        <end position="486"/>
    </location>
</feature>
<feature type="transmembrane region" description="Helical" evidence="7">
    <location>
        <begin position="48"/>
        <end position="69"/>
    </location>
</feature>
<feature type="compositionally biased region" description="Low complexity" evidence="6">
    <location>
        <begin position="452"/>
        <end position="465"/>
    </location>
</feature>
<dbReference type="Gene3D" id="1.20.1720.10">
    <property type="entry name" value="Multidrug resistance protein D"/>
    <property type="match status" value="1"/>
</dbReference>
<dbReference type="PROSITE" id="PS50850">
    <property type="entry name" value="MFS"/>
    <property type="match status" value="1"/>
</dbReference>
<feature type="domain" description="Major facilitator superfamily (MFS) profile" evidence="8">
    <location>
        <begin position="15"/>
        <end position="454"/>
    </location>
</feature>
<keyword evidence="4 7" id="KW-1133">Transmembrane helix</keyword>
<accession>A0ABY5ZAY6</accession>
<evidence type="ECO:0000256" key="5">
    <source>
        <dbReference type="ARBA" id="ARBA00023136"/>
    </source>
</evidence>
<feature type="transmembrane region" description="Helical" evidence="7">
    <location>
        <begin position="333"/>
        <end position="353"/>
    </location>
</feature>
<dbReference type="Proteomes" id="UP001058271">
    <property type="component" value="Chromosome"/>
</dbReference>
<dbReference type="Gene3D" id="1.20.1250.20">
    <property type="entry name" value="MFS general substrate transporter like domains"/>
    <property type="match status" value="1"/>
</dbReference>
<evidence type="ECO:0000313" key="9">
    <source>
        <dbReference type="EMBL" id="UWZ39265.1"/>
    </source>
</evidence>
<name>A0ABY5ZAY6_9ACTN</name>
<keyword evidence="3 7" id="KW-0812">Transmembrane</keyword>
<evidence type="ECO:0000256" key="2">
    <source>
        <dbReference type="ARBA" id="ARBA00022448"/>
    </source>
</evidence>
<reference evidence="9" key="1">
    <citation type="submission" date="2021-04" db="EMBL/GenBank/DDBJ databases">
        <title>Biosynthetic gene clusters of Dactylosporangioum roseum.</title>
        <authorList>
            <person name="Hartkoorn R.C."/>
            <person name="Beaudoing E."/>
            <person name="Hot D."/>
            <person name="Moureu S."/>
        </authorList>
    </citation>
    <scope>NUCLEOTIDE SEQUENCE</scope>
    <source>
        <strain evidence="9">NRRL B-16295</strain>
    </source>
</reference>
<organism evidence="9 10">
    <name type="scientific">Dactylosporangium roseum</name>
    <dbReference type="NCBI Taxonomy" id="47989"/>
    <lineage>
        <taxon>Bacteria</taxon>
        <taxon>Bacillati</taxon>
        <taxon>Actinomycetota</taxon>
        <taxon>Actinomycetes</taxon>
        <taxon>Micromonosporales</taxon>
        <taxon>Micromonosporaceae</taxon>
        <taxon>Dactylosporangium</taxon>
    </lineage>
</organism>
<feature type="transmembrane region" description="Helical" evidence="7">
    <location>
        <begin position="201"/>
        <end position="219"/>
    </location>
</feature>
<dbReference type="InterPro" id="IPR020846">
    <property type="entry name" value="MFS_dom"/>
</dbReference>
<dbReference type="PANTHER" id="PTHR42718">
    <property type="entry name" value="MAJOR FACILITATOR SUPERFAMILY MULTIDRUG TRANSPORTER MFSC"/>
    <property type="match status" value="1"/>
</dbReference>
<feature type="transmembrane region" description="Helical" evidence="7">
    <location>
        <begin position="81"/>
        <end position="100"/>
    </location>
</feature>
<dbReference type="PRINTS" id="PR01036">
    <property type="entry name" value="TCRTETB"/>
</dbReference>
<evidence type="ECO:0000256" key="7">
    <source>
        <dbReference type="SAM" id="Phobius"/>
    </source>
</evidence>
<feature type="transmembrane region" description="Helical" evidence="7">
    <location>
        <begin position="426"/>
        <end position="446"/>
    </location>
</feature>
<keyword evidence="5 7" id="KW-0472">Membrane</keyword>
<keyword evidence="10" id="KW-1185">Reference proteome</keyword>
<evidence type="ECO:0000259" key="8">
    <source>
        <dbReference type="PROSITE" id="PS50850"/>
    </source>
</evidence>
<dbReference type="InterPro" id="IPR011701">
    <property type="entry name" value="MFS"/>
</dbReference>
<feature type="transmembrane region" description="Helical" evidence="7">
    <location>
        <begin position="266"/>
        <end position="290"/>
    </location>
</feature>
<feature type="transmembrane region" description="Helical" evidence="7">
    <location>
        <begin position="404"/>
        <end position="420"/>
    </location>
</feature>
<evidence type="ECO:0000256" key="1">
    <source>
        <dbReference type="ARBA" id="ARBA00004651"/>
    </source>
</evidence>
<protein>
    <submittedName>
        <fullName evidence="9">MFS transporter</fullName>
    </submittedName>
</protein>
<sequence length="486" mass="49898">MSRRNGDHEPNKWAGLAALLAGFFVILLDATIVAVASPSVQDDLKPDVSGLFWVTAGYLLAFSVPLLIAGRLGDRYDPKRVFLAGMGGFAVASALCGLAPSVGWLIAFRVAQGLAAAAMTPQPLTLIRRLFSADERGRALGAWGSVASAGTLLGPTLGGLLTASLDWRWIFWVNVPVCAIAILMGWRWIPSSPVHATQLDLLGAVTSAIGLAGLVWALLAWRSVAMPAIVIAVAVSVILLALFVFHERRMGAVALAPLRLYRSRGYRTASVAMAALGTAVIAMALPTMLYLQETRGLGPMEAALVMAPDAVIAAALSPVGGRWVDRVGSRRPAITGMALLAASLVIIGLVVTLNPHPWWAALGAAVLGVSNAVAWSPLSVAAMASVDSGVAGAASGMYNTVRQAAAVAGVAVIGAILAGLGQRPTLAFGVVFTFLTVIAIIGVMAASGLPKSSAGDDSDPGTAAGPGAGDEYPEAIDHVAKDAQPQ</sequence>
<dbReference type="EMBL" id="CP073721">
    <property type="protein sequence ID" value="UWZ39265.1"/>
    <property type="molecule type" value="Genomic_DNA"/>
</dbReference>
<evidence type="ECO:0000256" key="4">
    <source>
        <dbReference type="ARBA" id="ARBA00022989"/>
    </source>
</evidence>
<comment type="subcellular location">
    <subcellularLocation>
        <location evidence="1">Cell membrane</location>
        <topology evidence="1">Multi-pass membrane protein</topology>
    </subcellularLocation>
</comment>
<feature type="transmembrane region" description="Helical" evidence="7">
    <location>
        <begin position="12"/>
        <end position="36"/>
    </location>
</feature>
<feature type="transmembrane region" description="Helical" evidence="7">
    <location>
        <begin position="225"/>
        <end position="245"/>
    </location>
</feature>
<evidence type="ECO:0000256" key="6">
    <source>
        <dbReference type="SAM" id="MobiDB-lite"/>
    </source>
</evidence>